<dbReference type="Pfam" id="PF00722">
    <property type="entry name" value="Glyco_hydro_16"/>
    <property type="match status" value="1"/>
</dbReference>
<comment type="similarity">
    <text evidence="1">Belongs to the glycosyl hydrolase 16 family.</text>
</comment>
<name>A0A7G6VT18_9SPHN</name>
<dbReference type="Gene3D" id="2.60.120.200">
    <property type="match status" value="1"/>
</dbReference>
<evidence type="ECO:0000259" key="2">
    <source>
        <dbReference type="PROSITE" id="PS51762"/>
    </source>
</evidence>
<reference evidence="3 4" key="1">
    <citation type="submission" date="2020-08" db="EMBL/GenBank/DDBJ databases">
        <authorList>
            <person name="Liu G."/>
            <person name="Sun C."/>
        </authorList>
    </citation>
    <scope>NUCLEOTIDE SEQUENCE [LARGE SCALE GENOMIC DNA]</scope>
    <source>
        <strain evidence="3 4">OT19</strain>
    </source>
</reference>
<protein>
    <submittedName>
        <fullName evidence="3">Family 16 glycosylhydrolase</fullName>
    </submittedName>
</protein>
<evidence type="ECO:0000256" key="1">
    <source>
        <dbReference type="ARBA" id="ARBA00006865"/>
    </source>
</evidence>
<dbReference type="InterPro" id="IPR013320">
    <property type="entry name" value="ConA-like_dom_sf"/>
</dbReference>
<proteinExistence type="inferred from homology"/>
<organism evidence="3 4">
    <name type="scientific">Croceicoccus marinus</name>
    <dbReference type="NCBI Taxonomy" id="450378"/>
    <lineage>
        <taxon>Bacteria</taxon>
        <taxon>Pseudomonadati</taxon>
        <taxon>Pseudomonadota</taxon>
        <taxon>Alphaproteobacteria</taxon>
        <taxon>Sphingomonadales</taxon>
        <taxon>Erythrobacteraceae</taxon>
        <taxon>Croceicoccus</taxon>
    </lineage>
</organism>
<evidence type="ECO:0000313" key="3">
    <source>
        <dbReference type="EMBL" id="QNE04883.1"/>
    </source>
</evidence>
<accession>A0A7G6VT18</accession>
<sequence>MLFLTGMTACILAGCGAGDTGETVSTVATVASSNGSAGSGGATVTASDPTAIDVGSHVPPAEPVAAATELPPLDLSDMRLWNWDGKWHASEWVNDMSPIPWKYAHVQQRPDKSVDLILDAGGAPQLQAMKGTDAHASGLWQTEVTLPQLRDGVVVAPLWLYNSGNRDEIDFEFAGRKGLDVTMHAYPGGKHRKQTVRLFEGQDFSSRTVRFGISVNMQAGEAEMIVDDLVVHVFRKADMGWFVTSPLKPWMEMWPANPGNTGFVDWVGRWQGMSGSDEMRMRIHGYAYNE</sequence>
<dbReference type="Proteomes" id="UP000515297">
    <property type="component" value="Chromosome"/>
</dbReference>
<dbReference type="SUPFAM" id="SSF49899">
    <property type="entry name" value="Concanavalin A-like lectins/glucanases"/>
    <property type="match status" value="1"/>
</dbReference>
<dbReference type="GO" id="GO:0004553">
    <property type="term" value="F:hydrolase activity, hydrolyzing O-glycosyl compounds"/>
    <property type="evidence" value="ECO:0007669"/>
    <property type="project" value="InterPro"/>
</dbReference>
<dbReference type="EMBL" id="CP060052">
    <property type="protein sequence ID" value="QNE04883.1"/>
    <property type="molecule type" value="Genomic_DNA"/>
</dbReference>
<keyword evidence="3" id="KW-0378">Hydrolase</keyword>
<dbReference type="InterPro" id="IPR000757">
    <property type="entry name" value="Beta-glucanase-like"/>
</dbReference>
<feature type="domain" description="GH16" evidence="2">
    <location>
        <begin position="52"/>
        <end position="275"/>
    </location>
</feature>
<dbReference type="GO" id="GO:0005975">
    <property type="term" value="P:carbohydrate metabolic process"/>
    <property type="evidence" value="ECO:0007669"/>
    <property type="project" value="InterPro"/>
</dbReference>
<dbReference type="AlphaFoldDB" id="A0A7G6VT18"/>
<evidence type="ECO:0000313" key="4">
    <source>
        <dbReference type="Proteomes" id="UP000515297"/>
    </source>
</evidence>
<dbReference type="PROSITE" id="PS51762">
    <property type="entry name" value="GH16_2"/>
    <property type="match status" value="1"/>
</dbReference>
<dbReference type="RefSeq" id="WP_185884120.1">
    <property type="nucleotide sequence ID" value="NZ_CP060052.1"/>
</dbReference>
<gene>
    <name evidence="3" type="ORF">H4O24_13300</name>
</gene>